<comment type="caution">
    <text evidence="2">The sequence shown here is derived from an EMBL/GenBank/DDBJ whole genome shotgun (WGS) entry which is preliminary data.</text>
</comment>
<reference evidence="2" key="1">
    <citation type="submission" date="2022-03" db="EMBL/GenBank/DDBJ databases">
        <title>De novo assembled genomes of Belliella spp. (Cyclobacteriaceae) strains.</title>
        <authorList>
            <person name="Szabo A."/>
            <person name="Korponai K."/>
            <person name="Felfoldi T."/>
        </authorList>
    </citation>
    <scope>NUCLEOTIDE SEQUENCE</scope>
    <source>
        <strain evidence="2">DSM 107340</strain>
    </source>
</reference>
<evidence type="ECO:0000313" key="2">
    <source>
        <dbReference type="EMBL" id="MCH7396391.1"/>
    </source>
</evidence>
<keyword evidence="1" id="KW-0732">Signal</keyword>
<organism evidence="2 3">
    <name type="scientific">Belliella calami</name>
    <dbReference type="NCBI Taxonomy" id="2923436"/>
    <lineage>
        <taxon>Bacteria</taxon>
        <taxon>Pseudomonadati</taxon>
        <taxon>Bacteroidota</taxon>
        <taxon>Cytophagia</taxon>
        <taxon>Cytophagales</taxon>
        <taxon>Cyclobacteriaceae</taxon>
        <taxon>Belliella</taxon>
    </lineage>
</organism>
<feature type="chain" id="PRO_5045601715" evidence="1">
    <location>
        <begin position="20"/>
        <end position="141"/>
    </location>
</feature>
<dbReference type="Proteomes" id="UP001165488">
    <property type="component" value="Unassembled WGS sequence"/>
</dbReference>
<feature type="signal peptide" evidence="1">
    <location>
        <begin position="1"/>
        <end position="19"/>
    </location>
</feature>
<gene>
    <name evidence="2" type="ORF">MM236_00250</name>
</gene>
<name>A0ABS9UIF3_9BACT</name>
<protein>
    <submittedName>
        <fullName evidence="2">Uncharacterized protein</fullName>
    </submittedName>
</protein>
<sequence>MKNLLLTALLFSIISLGFAKNPSEKTFLIIFNKAELKQMKTSPEYIELSLMNLFDTKSFSGNSDAAILVKTTQESIDKCLLGDFIIRLNQTTIATLDEVAFQIVDLDKSKGVYQTLVSDFEAKIEKSSKKANKFFKLNEVL</sequence>
<proteinExistence type="predicted"/>
<evidence type="ECO:0000313" key="3">
    <source>
        <dbReference type="Proteomes" id="UP001165488"/>
    </source>
</evidence>
<dbReference type="RefSeq" id="WP_241272913.1">
    <property type="nucleotide sequence ID" value="NZ_JAKZGS010000001.1"/>
</dbReference>
<accession>A0ABS9UIF3</accession>
<keyword evidence="3" id="KW-1185">Reference proteome</keyword>
<dbReference type="EMBL" id="JAKZGS010000001">
    <property type="protein sequence ID" value="MCH7396391.1"/>
    <property type="molecule type" value="Genomic_DNA"/>
</dbReference>
<evidence type="ECO:0000256" key="1">
    <source>
        <dbReference type="SAM" id="SignalP"/>
    </source>
</evidence>